<dbReference type="Proteomes" id="UP000305948">
    <property type="component" value="Unassembled WGS sequence"/>
</dbReference>
<evidence type="ECO:0000313" key="2">
    <source>
        <dbReference type="Proteomes" id="UP000305948"/>
    </source>
</evidence>
<proteinExistence type="predicted"/>
<accession>A0A5C3MZ77</accession>
<protein>
    <submittedName>
        <fullName evidence="1">Uncharacterized protein</fullName>
    </submittedName>
</protein>
<dbReference type="STRING" id="5364.A0A5C3MZ77"/>
<organism evidence="1 2">
    <name type="scientific">Heliocybe sulcata</name>
    <dbReference type="NCBI Taxonomy" id="5364"/>
    <lineage>
        <taxon>Eukaryota</taxon>
        <taxon>Fungi</taxon>
        <taxon>Dikarya</taxon>
        <taxon>Basidiomycota</taxon>
        <taxon>Agaricomycotina</taxon>
        <taxon>Agaricomycetes</taxon>
        <taxon>Gloeophyllales</taxon>
        <taxon>Gloeophyllaceae</taxon>
        <taxon>Heliocybe</taxon>
    </lineage>
</organism>
<dbReference type="AlphaFoldDB" id="A0A5C3MZ77"/>
<sequence length="356" mass="39442">MQCDLLACAELLANLTFPRHAITDLRLARPSLNNEAQGFKRSYTALELVASAIAGTLDPDSIRPFLLVTGSPPFDRCVEFKGCTTVLSRDMAWRRGLLKPPVEQKFQLTVGTLLEAERIVESVTSRLPLSRRAKGVSFFSVARKKDTNVLALGCLPASFTEYLTSCHGHGVLFDGAAKRTPRRTGVEFFQVEGMLPLQLWKRIFRKMQGVTQLYVHGAAAENLSAALCVSNERKKKADGGRAGPGAVDAEGGMDEHGRLFPLLEYIQLDGVLFYGARTGQDFIEQFETALKSRRTGRHKFPHVEVKNGIKFTEKEDSRLKKVVQKCTWDGLVRLAPADGDPDDFHNGVLSWFSGED</sequence>
<reference evidence="1 2" key="1">
    <citation type="journal article" date="2019" name="Nat. Ecol. Evol.">
        <title>Megaphylogeny resolves global patterns of mushroom evolution.</title>
        <authorList>
            <person name="Varga T."/>
            <person name="Krizsan K."/>
            <person name="Foldi C."/>
            <person name="Dima B."/>
            <person name="Sanchez-Garcia M."/>
            <person name="Sanchez-Ramirez S."/>
            <person name="Szollosi G.J."/>
            <person name="Szarkandi J.G."/>
            <person name="Papp V."/>
            <person name="Albert L."/>
            <person name="Andreopoulos W."/>
            <person name="Angelini C."/>
            <person name="Antonin V."/>
            <person name="Barry K.W."/>
            <person name="Bougher N.L."/>
            <person name="Buchanan P."/>
            <person name="Buyck B."/>
            <person name="Bense V."/>
            <person name="Catcheside P."/>
            <person name="Chovatia M."/>
            <person name="Cooper J."/>
            <person name="Damon W."/>
            <person name="Desjardin D."/>
            <person name="Finy P."/>
            <person name="Geml J."/>
            <person name="Haridas S."/>
            <person name="Hughes K."/>
            <person name="Justo A."/>
            <person name="Karasinski D."/>
            <person name="Kautmanova I."/>
            <person name="Kiss B."/>
            <person name="Kocsube S."/>
            <person name="Kotiranta H."/>
            <person name="LaButti K.M."/>
            <person name="Lechner B.E."/>
            <person name="Liimatainen K."/>
            <person name="Lipzen A."/>
            <person name="Lukacs Z."/>
            <person name="Mihaltcheva S."/>
            <person name="Morgado L.N."/>
            <person name="Niskanen T."/>
            <person name="Noordeloos M.E."/>
            <person name="Ohm R.A."/>
            <person name="Ortiz-Santana B."/>
            <person name="Ovrebo C."/>
            <person name="Racz N."/>
            <person name="Riley R."/>
            <person name="Savchenko A."/>
            <person name="Shiryaev A."/>
            <person name="Soop K."/>
            <person name="Spirin V."/>
            <person name="Szebenyi C."/>
            <person name="Tomsovsky M."/>
            <person name="Tulloss R.E."/>
            <person name="Uehling J."/>
            <person name="Grigoriev I.V."/>
            <person name="Vagvolgyi C."/>
            <person name="Papp T."/>
            <person name="Martin F.M."/>
            <person name="Miettinen O."/>
            <person name="Hibbett D.S."/>
            <person name="Nagy L.G."/>
        </authorList>
    </citation>
    <scope>NUCLEOTIDE SEQUENCE [LARGE SCALE GENOMIC DNA]</scope>
    <source>
        <strain evidence="1 2">OMC1185</strain>
    </source>
</reference>
<gene>
    <name evidence="1" type="ORF">OE88DRAFT_1645641</name>
</gene>
<name>A0A5C3MZ77_9AGAM</name>
<keyword evidence="2" id="KW-1185">Reference proteome</keyword>
<evidence type="ECO:0000313" key="1">
    <source>
        <dbReference type="EMBL" id="TFK50634.1"/>
    </source>
</evidence>
<dbReference type="EMBL" id="ML213513">
    <property type="protein sequence ID" value="TFK50634.1"/>
    <property type="molecule type" value="Genomic_DNA"/>
</dbReference>